<dbReference type="GO" id="GO:0003677">
    <property type="term" value="F:DNA binding"/>
    <property type="evidence" value="ECO:0007669"/>
    <property type="project" value="UniProtKB-KW"/>
</dbReference>
<keyword evidence="4" id="KW-0238">DNA-binding</keyword>
<keyword evidence="5" id="KW-0804">Transcription</keyword>
<evidence type="ECO:0000313" key="8">
    <source>
        <dbReference type="Proteomes" id="UP001152049"/>
    </source>
</evidence>
<organism evidence="7 8">
    <name type="scientific">Fusarium torreyae</name>
    <dbReference type="NCBI Taxonomy" id="1237075"/>
    <lineage>
        <taxon>Eukaryota</taxon>
        <taxon>Fungi</taxon>
        <taxon>Dikarya</taxon>
        <taxon>Ascomycota</taxon>
        <taxon>Pezizomycotina</taxon>
        <taxon>Sordariomycetes</taxon>
        <taxon>Hypocreomycetidae</taxon>
        <taxon>Hypocreales</taxon>
        <taxon>Nectriaceae</taxon>
        <taxon>Fusarium</taxon>
    </lineage>
</organism>
<comment type="caution">
    <text evidence="7">The sequence shown here is derived from an EMBL/GenBank/DDBJ whole genome shotgun (WGS) entry which is preliminary data.</text>
</comment>
<dbReference type="PANTHER" id="PTHR36206">
    <property type="entry name" value="ASPERCRYPTIN BIOSYNTHESIS CLUSTER-SPECIFIC TRANSCRIPTION REGULATOR ATNN-RELATED"/>
    <property type="match status" value="1"/>
</dbReference>
<evidence type="ECO:0000256" key="2">
    <source>
        <dbReference type="ARBA" id="ARBA00022833"/>
    </source>
</evidence>
<reference evidence="7" key="1">
    <citation type="submission" date="2022-09" db="EMBL/GenBank/DDBJ databases">
        <title>Fusarium specimens isolated from Avocado Roots.</title>
        <authorList>
            <person name="Stajich J."/>
            <person name="Roper C."/>
            <person name="Heimlech-Rivalta G."/>
        </authorList>
    </citation>
    <scope>NUCLEOTIDE SEQUENCE</scope>
    <source>
        <strain evidence="7">CF00136</strain>
    </source>
</reference>
<dbReference type="GO" id="GO:0046872">
    <property type="term" value="F:metal ion binding"/>
    <property type="evidence" value="ECO:0007669"/>
    <property type="project" value="UniProtKB-KW"/>
</dbReference>
<dbReference type="AlphaFoldDB" id="A0A9W8RRC2"/>
<protein>
    <submittedName>
        <fullName evidence="7">Uncharacterized protein</fullName>
    </submittedName>
</protein>
<keyword evidence="2" id="KW-0862">Zinc</keyword>
<name>A0A9W8RRC2_9HYPO</name>
<evidence type="ECO:0000313" key="7">
    <source>
        <dbReference type="EMBL" id="KAJ4253325.1"/>
    </source>
</evidence>
<proteinExistence type="predicted"/>
<dbReference type="EMBL" id="JAOQAZ010000024">
    <property type="protein sequence ID" value="KAJ4253325.1"/>
    <property type="molecule type" value="Genomic_DNA"/>
</dbReference>
<evidence type="ECO:0000256" key="3">
    <source>
        <dbReference type="ARBA" id="ARBA00023015"/>
    </source>
</evidence>
<gene>
    <name evidence="7" type="ORF">NW762_010480</name>
</gene>
<keyword evidence="1" id="KW-0479">Metal-binding</keyword>
<dbReference type="PANTHER" id="PTHR36206:SF12">
    <property type="entry name" value="ASPERCRYPTIN BIOSYNTHESIS CLUSTER-SPECIFIC TRANSCRIPTION REGULATOR ATNN-RELATED"/>
    <property type="match status" value="1"/>
</dbReference>
<dbReference type="InterPro" id="IPR052360">
    <property type="entry name" value="Transcr_Regulatory_Proteins"/>
</dbReference>
<evidence type="ECO:0000256" key="5">
    <source>
        <dbReference type="ARBA" id="ARBA00023163"/>
    </source>
</evidence>
<keyword evidence="3" id="KW-0805">Transcription regulation</keyword>
<dbReference type="Proteomes" id="UP001152049">
    <property type="component" value="Unassembled WGS sequence"/>
</dbReference>
<keyword evidence="6" id="KW-0539">Nucleus</keyword>
<keyword evidence="8" id="KW-1185">Reference proteome</keyword>
<accession>A0A9W8RRC2</accession>
<sequence length="365" mass="41141">MAGPDTCSPLQQLKGLAMQQYNKAIAHIIPHMSLETPFDLQCTLVCCLLFVAFESITGRYTESIRHIRAGTRLLSSPALASNTQEQKAIRKLTEMFSSLGVEASAFMEDTIIPDLSLGHFDSIYAVDAPNQPFRDLDEAAGELRKLDVRSVEIIHQMPSCSDTSSDGTSTSYKDSPEFERIDPMWKELDVKFEMWNSRFELTKKHIATWEYQELLSPQLTFLTLQQKFWGMCTHWEPDDELGPPLETVEAFLDAAETMAQTLITPTHPSFSLDGDLVSGLSFALEICPDKALRARALNLLRRLNRREGVWDSREMVEMHEATLALDDPEAFYKREIPGGIPGYAIELARISPGTNLIRSRFFVAD</sequence>
<evidence type="ECO:0000256" key="4">
    <source>
        <dbReference type="ARBA" id="ARBA00023125"/>
    </source>
</evidence>
<evidence type="ECO:0000256" key="1">
    <source>
        <dbReference type="ARBA" id="ARBA00022723"/>
    </source>
</evidence>
<dbReference type="OrthoDB" id="2593732at2759"/>
<evidence type="ECO:0000256" key="6">
    <source>
        <dbReference type="ARBA" id="ARBA00023242"/>
    </source>
</evidence>